<dbReference type="InterPro" id="IPR035986">
    <property type="entry name" value="PKD_dom_sf"/>
</dbReference>
<sequence>MHAGSIQFRMLGLVVVGTLCSLIACSGGGGASGAAPNVSASILPPVIHAPAVVATGSTGLTASVTSPQSGATYTWTISGGAFQGAGTGTSVSFSAGQPGILGLVCTATLGGTSSTGTAQIQVQGGVPQTPQILAPTNVRVGVTGLTASLAQPEGGTSYRWTITDGAITSGATSTSVTFTAGALGTLTLTCTATNTVGSSSSQAHVQVLVSAPNTPVITAPSQVTVQSGNNLASIPAQAGCTYNWTISGGTISSGQGTTNLTFAAGSAGYLLLGCTVIDSASISASAQKSIAVLPGLGAQASGYYGSNLNGDDIGNIVIGWNTANDNMNRVASYRFRALHTGAIQAIRPFYIWSGARAGYALGNGGDIQIQIQTDDGTSSHNPSGTVLASLVNHAPVPVPQSSGTNYYPLLTFSSPAQVTAGQLYHIVFSNITADPKANWVSLDCIWMASAFSQEQPTLPNTDMAILEKNSAGAWVKFSRGSNTGYTPCYELDYADGASQGQGYLGAFAYPDGSFVNPKPISGTQAVRQTMTVSGSDRVATSVSVRVRYSSGPSPLTIRVEKADGTLVGQGTVANIPVTPGNVGEAWAKLTFITPITLAAGQSYNLVMSAPSDSVYTTHSLYKGMNSGYKPTTYFGDGHAEFNNGSGWKRWDAWGVQNRLDNDLQFFFELQ</sequence>
<name>A0A9D7XLC5_9BACT</name>
<dbReference type="AlphaFoldDB" id="A0A9D7XLC5"/>
<organism evidence="2 3">
    <name type="scientific">Candidatus Geothrix skivensis</name>
    <dbReference type="NCBI Taxonomy" id="2954439"/>
    <lineage>
        <taxon>Bacteria</taxon>
        <taxon>Pseudomonadati</taxon>
        <taxon>Acidobacteriota</taxon>
        <taxon>Holophagae</taxon>
        <taxon>Holophagales</taxon>
        <taxon>Holophagaceae</taxon>
        <taxon>Geothrix</taxon>
    </lineage>
</organism>
<accession>A0A9D7XLC5</accession>
<dbReference type="InterPro" id="IPR013783">
    <property type="entry name" value="Ig-like_fold"/>
</dbReference>
<evidence type="ECO:0000313" key="2">
    <source>
        <dbReference type="EMBL" id="MBK9796370.1"/>
    </source>
</evidence>
<proteinExistence type="predicted"/>
<evidence type="ECO:0000259" key="1">
    <source>
        <dbReference type="PROSITE" id="PS50093"/>
    </source>
</evidence>
<dbReference type="EMBL" id="JADKIO010000006">
    <property type="protein sequence ID" value="MBK9796370.1"/>
    <property type="molecule type" value="Genomic_DNA"/>
</dbReference>
<dbReference type="InterPro" id="IPR022409">
    <property type="entry name" value="PKD/Chitinase_dom"/>
</dbReference>
<dbReference type="Proteomes" id="UP000886657">
    <property type="component" value="Unassembled WGS sequence"/>
</dbReference>
<dbReference type="SUPFAM" id="SSF49299">
    <property type="entry name" value="PKD domain"/>
    <property type="match status" value="1"/>
</dbReference>
<reference evidence="2" key="1">
    <citation type="submission" date="2020-10" db="EMBL/GenBank/DDBJ databases">
        <title>Connecting structure to function with the recovery of over 1000 high-quality activated sludge metagenome-assembled genomes encoding full-length rRNA genes using long-read sequencing.</title>
        <authorList>
            <person name="Singleton C.M."/>
            <person name="Petriglieri F."/>
            <person name="Kristensen J.M."/>
            <person name="Kirkegaard R.H."/>
            <person name="Michaelsen T.Y."/>
            <person name="Andersen M.H."/>
            <person name="Karst S.M."/>
            <person name="Dueholm M.S."/>
            <person name="Nielsen P.H."/>
            <person name="Albertsen M."/>
        </authorList>
    </citation>
    <scope>NUCLEOTIDE SEQUENCE</scope>
    <source>
        <strain evidence="2">Skiv_18-Q3-R9-52_MAXAC.067</strain>
    </source>
</reference>
<protein>
    <recommendedName>
        <fullName evidence="1">PKD domain-containing protein</fullName>
    </recommendedName>
</protein>
<feature type="domain" description="PKD" evidence="1">
    <location>
        <begin position="152"/>
        <end position="214"/>
    </location>
</feature>
<dbReference type="Gene3D" id="2.60.40.10">
    <property type="entry name" value="Immunoglobulins"/>
    <property type="match status" value="1"/>
</dbReference>
<dbReference type="InterPro" id="IPR000601">
    <property type="entry name" value="PKD_dom"/>
</dbReference>
<dbReference type="InterPro" id="IPR045829">
    <property type="entry name" value="PKD_6"/>
</dbReference>
<dbReference type="SMART" id="SM00089">
    <property type="entry name" value="PKD"/>
    <property type="match status" value="2"/>
</dbReference>
<gene>
    <name evidence="2" type="ORF">IPP58_07710</name>
</gene>
<dbReference type="Pfam" id="PF19408">
    <property type="entry name" value="PKD_6"/>
    <property type="match status" value="2"/>
</dbReference>
<evidence type="ECO:0000313" key="3">
    <source>
        <dbReference type="Proteomes" id="UP000886657"/>
    </source>
</evidence>
<comment type="caution">
    <text evidence="2">The sequence shown here is derived from an EMBL/GenBank/DDBJ whole genome shotgun (WGS) entry which is preliminary data.</text>
</comment>
<dbReference type="PROSITE" id="PS50093">
    <property type="entry name" value="PKD"/>
    <property type="match status" value="1"/>
</dbReference>